<dbReference type="GO" id="GO:0003677">
    <property type="term" value="F:DNA binding"/>
    <property type="evidence" value="ECO:0007669"/>
    <property type="project" value="InterPro"/>
</dbReference>
<name>A0A415E1E9_9FIRM</name>
<organism evidence="2 3">
    <name type="scientific">Emergencia timonensis</name>
    <dbReference type="NCBI Taxonomy" id="1776384"/>
    <lineage>
        <taxon>Bacteria</taxon>
        <taxon>Bacillati</taxon>
        <taxon>Bacillota</taxon>
        <taxon>Clostridia</taxon>
        <taxon>Peptostreptococcales</taxon>
        <taxon>Anaerovoracaceae</taxon>
        <taxon>Emergencia</taxon>
    </lineage>
</organism>
<protein>
    <submittedName>
        <fullName evidence="2">XRE family transcriptional regulator</fullName>
    </submittedName>
</protein>
<dbReference type="STRING" id="1776384.GCA_900086585_01016"/>
<dbReference type="RefSeq" id="WP_067534616.1">
    <property type="nucleotide sequence ID" value="NZ_AP025567.1"/>
</dbReference>
<comment type="caution">
    <text evidence="2">The sequence shown here is derived from an EMBL/GenBank/DDBJ whole genome shotgun (WGS) entry which is preliminary data.</text>
</comment>
<dbReference type="GeneID" id="83003404"/>
<dbReference type="CDD" id="cd00093">
    <property type="entry name" value="HTH_XRE"/>
    <property type="match status" value="1"/>
</dbReference>
<dbReference type="AlphaFoldDB" id="A0A415E1E9"/>
<feature type="domain" description="HTH cro/C1-type" evidence="1">
    <location>
        <begin position="13"/>
        <end position="67"/>
    </location>
</feature>
<evidence type="ECO:0000259" key="1">
    <source>
        <dbReference type="PROSITE" id="PS50943"/>
    </source>
</evidence>
<dbReference type="Proteomes" id="UP000284841">
    <property type="component" value="Unassembled WGS sequence"/>
</dbReference>
<dbReference type="PROSITE" id="PS50943">
    <property type="entry name" value="HTH_CROC1"/>
    <property type="match status" value="1"/>
</dbReference>
<dbReference type="Gene3D" id="1.10.260.40">
    <property type="entry name" value="lambda repressor-like DNA-binding domains"/>
    <property type="match status" value="1"/>
</dbReference>
<reference evidence="2 3" key="1">
    <citation type="submission" date="2018-08" db="EMBL/GenBank/DDBJ databases">
        <title>A genome reference for cultivated species of the human gut microbiota.</title>
        <authorList>
            <person name="Zou Y."/>
            <person name="Xue W."/>
            <person name="Luo G."/>
        </authorList>
    </citation>
    <scope>NUCLEOTIDE SEQUENCE [LARGE SCALE GENOMIC DNA]</scope>
    <source>
        <strain evidence="2 3">AM07-24</strain>
    </source>
</reference>
<evidence type="ECO:0000313" key="2">
    <source>
        <dbReference type="EMBL" id="RHJ87457.1"/>
    </source>
</evidence>
<sequence>MKIETQMQVAKNMRYLRNVFGYTQTEVADGIHMCRSTYALYELGRKIPGADTIVDLADFYHVRVDTILQSEGTKLLTDVIFSDKCKDQSISLVDIFYQLSPYAQGCLMERAMTLLEQETANGIPGAIPVA</sequence>
<dbReference type="Pfam" id="PF01381">
    <property type="entry name" value="HTH_3"/>
    <property type="match status" value="1"/>
</dbReference>
<dbReference type="InterPro" id="IPR010982">
    <property type="entry name" value="Lambda_DNA-bd_dom_sf"/>
</dbReference>
<proteinExistence type="predicted"/>
<dbReference type="SMART" id="SM00530">
    <property type="entry name" value="HTH_XRE"/>
    <property type="match status" value="1"/>
</dbReference>
<gene>
    <name evidence="2" type="ORF">DW099_12225</name>
</gene>
<dbReference type="EMBL" id="QRMS01000003">
    <property type="protein sequence ID" value="RHJ87457.1"/>
    <property type="molecule type" value="Genomic_DNA"/>
</dbReference>
<keyword evidence="3" id="KW-1185">Reference proteome</keyword>
<evidence type="ECO:0000313" key="3">
    <source>
        <dbReference type="Proteomes" id="UP000284841"/>
    </source>
</evidence>
<dbReference type="OrthoDB" id="2064916at2"/>
<dbReference type="SUPFAM" id="SSF47413">
    <property type="entry name" value="lambda repressor-like DNA-binding domains"/>
    <property type="match status" value="1"/>
</dbReference>
<dbReference type="InterPro" id="IPR001387">
    <property type="entry name" value="Cro/C1-type_HTH"/>
</dbReference>
<accession>A0A415E1E9</accession>